<gene>
    <name evidence="5" type="ORF">SO694_00015159</name>
</gene>
<accession>A0ABR1G2H7</accession>
<evidence type="ECO:0000256" key="1">
    <source>
        <dbReference type="ARBA" id="ARBA00022450"/>
    </source>
</evidence>
<comment type="caution">
    <text evidence="5">The sequence shown here is derived from an EMBL/GenBank/DDBJ whole genome shotgun (WGS) entry which is preliminary data.</text>
</comment>
<feature type="region of interest" description="Disordered" evidence="3">
    <location>
        <begin position="183"/>
        <end position="206"/>
    </location>
</feature>
<dbReference type="InterPro" id="IPR050091">
    <property type="entry name" value="PKS_NRPS_Biosynth_Enz"/>
</dbReference>
<dbReference type="InterPro" id="IPR014031">
    <property type="entry name" value="Ketoacyl_synth_C"/>
</dbReference>
<dbReference type="Proteomes" id="UP001363151">
    <property type="component" value="Unassembled WGS sequence"/>
</dbReference>
<keyword evidence="1" id="KW-0596">Phosphopantetheine</keyword>
<dbReference type="PANTHER" id="PTHR43775">
    <property type="entry name" value="FATTY ACID SYNTHASE"/>
    <property type="match status" value="1"/>
</dbReference>
<dbReference type="Pfam" id="PF02801">
    <property type="entry name" value="Ketoacyl-synt_C"/>
    <property type="match status" value="1"/>
</dbReference>
<feature type="domain" description="Beta-ketoacyl synthase C-terminal" evidence="4">
    <location>
        <begin position="37"/>
        <end position="99"/>
    </location>
</feature>
<protein>
    <submittedName>
        <fullName evidence="5">Phosphopantetheine binding protein</fullName>
    </submittedName>
</protein>
<dbReference type="PANTHER" id="PTHR43775:SF37">
    <property type="entry name" value="SI:DKEY-61P9.11"/>
    <property type="match status" value="1"/>
</dbReference>
<evidence type="ECO:0000259" key="4">
    <source>
        <dbReference type="Pfam" id="PF02801"/>
    </source>
</evidence>
<sequence>MLSAGGRCHTLDGRGDGYLRAEGTVGAALAPEENPAAELAASGAKAEGRSASLTAPNGSVQAQLLAETWDRLERDAPGFGYELHGTGTALGDPVEAAAGLAGFAACLRAAAADAAGPAAQLRRVNGHLGALLDGRPSSRRGVRAGAAAGGGGDARVSSFGFSGTIAHGAARVRRRDVVRARRQRVALTRDGRASAARARAPRSSRR</sequence>
<proteinExistence type="predicted"/>
<evidence type="ECO:0000256" key="3">
    <source>
        <dbReference type="SAM" id="MobiDB-lite"/>
    </source>
</evidence>
<organism evidence="5 6">
    <name type="scientific">Aureococcus anophagefferens</name>
    <name type="common">Harmful bloom alga</name>
    <dbReference type="NCBI Taxonomy" id="44056"/>
    <lineage>
        <taxon>Eukaryota</taxon>
        <taxon>Sar</taxon>
        <taxon>Stramenopiles</taxon>
        <taxon>Ochrophyta</taxon>
        <taxon>Pelagophyceae</taxon>
        <taxon>Pelagomonadales</taxon>
        <taxon>Pelagomonadaceae</taxon>
        <taxon>Aureococcus</taxon>
    </lineage>
</organism>
<dbReference type="EMBL" id="JBBJCI010000140">
    <property type="protein sequence ID" value="KAK7242773.1"/>
    <property type="molecule type" value="Genomic_DNA"/>
</dbReference>
<dbReference type="SUPFAM" id="SSF53901">
    <property type="entry name" value="Thiolase-like"/>
    <property type="match status" value="1"/>
</dbReference>
<evidence type="ECO:0000256" key="2">
    <source>
        <dbReference type="ARBA" id="ARBA00022553"/>
    </source>
</evidence>
<dbReference type="InterPro" id="IPR016039">
    <property type="entry name" value="Thiolase-like"/>
</dbReference>
<keyword evidence="6" id="KW-1185">Reference proteome</keyword>
<evidence type="ECO:0000313" key="5">
    <source>
        <dbReference type="EMBL" id="KAK7242773.1"/>
    </source>
</evidence>
<keyword evidence="2" id="KW-0597">Phosphoprotein</keyword>
<reference evidence="5 6" key="1">
    <citation type="submission" date="2024-03" db="EMBL/GenBank/DDBJ databases">
        <title>Aureococcus anophagefferens CCMP1851 and Kratosvirus quantuckense: Draft genome of a second virus-susceptible host strain in the model system.</title>
        <authorList>
            <person name="Chase E."/>
            <person name="Truchon A.R."/>
            <person name="Schepens W."/>
            <person name="Wilhelm S.W."/>
        </authorList>
    </citation>
    <scope>NUCLEOTIDE SEQUENCE [LARGE SCALE GENOMIC DNA]</scope>
    <source>
        <strain evidence="5 6">CCMP1851</strain>
    </source>
</reference>
<evidence type="ECO:0000313" key="6">
    <source>
        <dbReference type="Proteomes" id="UP001363151"/>
    </source>
</evidence>
<dbReference type="Gene3D" id="3.40.47.10">
    <property type="match status" value="2"/>
</dbReference>
<name>A0ABR1G2H7_AURAN</name>